<organism evidence="3">
    <name type="scientific">Neobodo designis</name>
    <name type="common">Flagellated protozoan</name>
    <name type="synonym">Bodo designis</name>
    <dbReference type="NCBI Taxonomy" id="312471"/>
    <lineage>
        <taxon>Eukaryota</taxon>
        <taxon>Discoba</taxon>
        <taxon>Euglenozoa</taxon>
        <taxon>Kinetoplastea</taxon>
        <taxon>Metakinetoplastina</taxon>
        <taxon>Neobodonida</taxon>
        <taxon>Neobodo</taxon>
    </lineage>
</organism>
<proteinExistence type="predicted"/>
<dbReference type="AlphaFoldDB" id="A0A7S1LDT5"/>
<sequence>MAEQQQTPPPVVKSPAVTLRYQGGPPPPHPPVTEPTPTEEYQMAEAQRQAALAQKDQALQAEAQAPAPAQGGGGGGFFKVVKMATAAAHKVSTVASNVHAMGEEKVRALSHQHNQERFEKNFPELVQAGDTLITDYSCKIMSQGVKVSGNLQITNRHLLFVSDAIKDVIPFAEIASIQRSVALETIDNGPPYIMPVPAPHVIPDCLQIFTTTQKVYQFLAFESTIGKAGAVLTSTIKGKPIDRCYNFLDHAWRAAVPVPLPGVQYAQY</sequence>
<reference evidence="3" key="1">
    <citation type="submission" date="2021-01" db="EMBL/GenBank/DDBJ databases">
        <authorList>
            <person name="Corre E."/>
            <person name="Pelletier E."/>
            <person name="Niang G."/>
            <person name="Scheremetjew M."/>
            <person name="Finn R."/>
            <person name="Kale V."/>
            <person name="Holt S."/>
            <person name="Cochrane G."/>
            <person name="Meng A."/>
            <person name="Brown T."/>
            <person name="Cohen L."/>
        </authorList>
    </citation>
    <scope>NUCLEOTIDE SEQUENCE</scope>
    <source>
        <strain evidence="3">CCAP 1951/1</strain>
    </source>
</reference>
<dbReference type="InterPro" id="IPR004182">
    <property type="entry name" value="GRAM"/>
</dbReference>
<feature type="compositionally biased region" description="Low complexity" evidence="1">
    <location>
        <begin position="35"/>
        <end position="69"/>
    </location>
</feature>
<name>A0A7S1LDT5_NEODS</name>
<dbReference type="EMBL" id="HBGF01011210">
    <property type="protein sequence ID" value="CAD9101444.1"/>
    <property type="molecule type" value="Transcribed_RNA"/>
</dbReference>
<dbReference type="Pfam" id="PF02893">
    <property type="entry name" value="GRAM"/>
    <property type="match status" value="1"/>
</dbReference>
<evidence type="ECO:0000313" key="3">
    <source>
        <dbReference type="EMBL" id="CAD9101444.1"/>
    </source>
</evidence>
<dbReference type="InterPro" id="IPR011993">
    <property type="entry name" value="PH-like_dom_sf"/>
</dbReference>
<feature type="region of interest" description="Disordered" evidence="1">
    <location>
        <begin position="1"/>
        <end position="72"/>
    </location>
</feature>
<dbReference type="SMART" id="SM00568">
    <property type="entry name" value="GRAM"/>
    <property type="match status" value="1"/>
</dbReference>
<feature type="compositionally biased region" description="Pro residues" evidence="1">
    <location>
        <begin position="24"/>
        <end position="34"/>
    </location>
</feature>
<feature type="domain" description="GRAM" evidence="2">
    <location>
        <begin position="116"/>
        <end position="181"/>
    </location>
</feature>
<protein>
    <recommendedName>
        <fullName evidence="2">GRAM domain-containing protein</fullName>
    </recommendedName>
</protein>
<gene>
    <name evidence="3" type="ORF">NDES1114_LOCUS7447</name>
</gene>
<accession>A0A7S1LDT5</accession>
<evidence type="ECO:0000259" key="2">
    <source>
        <dbReference type="SMART" id="SM00568"/>
    </source>
</evidence>
<dbReference type="Gene3D" id="2.30.29.30">
    <property type="entry name" value="Pleckstrin-homology domain (PH domain)/Phosphotyrosine-binding domain (PTB)"/>
    <property type="match status" value="1"/>
</dbReference>
<evidence type="ECO:0000256" key="1">
    <source>
        <dbReference type="SAM" id="MobiDB-lite"/>
    </source>
</evidence>